<evidence type="ECO:0000313" key="7">
    <source>
        <dbReference type="Proteomes" id="UP000095282"/>
    </source>
</evidence>
<evidence type="ECO:0000313" key="8">
    <source>
        <dbReference type="WBParaSite" id="Csp11.Scaffold630.g20428.t1"/>
    </source>
</evidence>
<keyword evidence="7" id="KW-1185">Reference proteome</keyword>
<dbReference type="Gene3D" id="1.25.40.20">
    <property type="entry name" value="Ankyrin repeat-containing domain"/>
    <property type="match status" value="1"/>
</dbReference>
<dbReference type="GO" id="GO:0043596">
    <property type="term" value="C:nuclear replication fork"/>
    <property type="evidence" value="ECO:0007669"/>
    <property type="project" value="TreeGrafter"/>
</dbReference>
<dbReference type="PROSITE" id="PS50297">
    <property type="entry name" value="ANK_REP_REGION"/>
    <property type="match status" value="3"/>
</dbReference>
<dbReference type="PANTHER" id="PTHR46358">
    <property type="entry name" value="TONSOKU-LIKE PROTEIN"/>
    <property type="match status" value="1"/>
</dbReference>
<evidence type="ECO:0000256" key="2">
    <source>
        <dbReference type="ARBA" id="ARBA00022614"/>
    </source>
</evidence>
<dbReference type="SMART" id="SM00028">
    <property type="entry name" value="TPR"/>
    <property type="match status" value="2"/>
</dbReference>
<dbReference type="SUPFAM" id="SSF48452">
    <property type="entry name" value="TPR-like"/>
    <property type="match status" value="1"/>
</dbReference>
<dbReference type="eggNOG" id="KOG0504">
    <property type="taxonomic scope" value="Eukaryota"/>
</dbReference>
<feature type="repeat" description="ANK" evidence="5">
    <location>
        <begin position="510"/>
        <end position="543"/>
    </location>
</feature>
<reference evidence="8" key="1">
    <citation type="submission" date="2016-11" db="UniProtKB">
        <authorList>
            <consortium name="WormBaseParasite"/>
        </authorList>
    </citation>
    <scope>IDENTIFICATION</scope>
</reference>
<dbReference type="Pfam" id="PF12796">
    <property type="entry name" value="Ank_2"/>
    <property type="match status" value="1"/>
</dbReference>
<dbReference type="AlphaFoldDB" id="A0A1I7UXV5"/>
<dbReference type="SMART" id="SM00248">
    <property type="entry name" value="ANK"/>
    <property type="match status" value="3"/>
</dbReference>
<accession>A0A1I7UXV5</accession>
<dbReference type="InterPro" id="IPR052311">
    <property type="entry name" value="MMS22L-TONSL_complex_comp"/>
</dbReference>
<dbReference type="Gene3D" id="1.25.40.10">
    <property type="entry name" value="Tetratricopeptide repeat domain"/>
    <property type="match status" value="1"/>
</dbReference>
<protein>
    <submittedName>
        <fullName evidence="8">ANK_REP_REGION domain-containing protein</fullName>
    </submittedName>
</protein>
<evidence type="ECO:0000256" key="6">
    <source>
        <dbReference type="SAM" id="MobiDB-lite"/>
    </source>
</evidence>
<dbReference type="InterPro" id="IPR011990">
    <property type="entry name" value="TPR-like_helical_dom_sf"/>
</dbReference>
<dbReference type="Pfam" id="PF00023">
    <property type="entry name" value="Ank"/>
    <property type="match status" value="1"/>
</dbReference>
<proteinExistence type="predicted"/>
<sequence length="951" mass="109107">MLKKEKEARKYLRNGKITDAIDKFNEAGHELRHAGESEKAIELLEEGVRIAKEHRKLFEGSLCERSLSEIHAELGNREQCLLHTAAFRKMSIESGSRSQEQISYHVEAWCLQQLYFNGAAENTDIKRAIELTKKSRELVESSKRFFKEGEPGGPPHIRKAQLFTLEAQLQNQLGNNTKALQLLSKTDSILKANDKSIRFEMLRTKCSIAPVKERVDIALLMDDEAPEDKKAQTLCELSHQYVLANSIERGYKALAQAFIFHEKQLTASELEDTTKRLCILYRLVKYSRILRNPHREPKISLCELHEAIGDLYDKYFQTLMTKEKKEYKQFIRSNILKSYEKMLELKRNHEDALRAYQGMALVYMDLDDFVKAKSCFENRLDLLNETNASQEKILDAKVSIFSCACKLNFSNLEKSFEELKDQIVRFDTKRELFEIWANYWTDKRNEEKAKEWRSVVDSIPDVLVKNEDDETDVLFWRLTEEDILEKCREENELLKLDNLTEHQKKKTNDKGETLLHLAAMKSDNEAVVEKLCKLGCDVNARDNGGWTPLLEAVGHDQLANAHVLIRYGADVNARSSQSLILDDSQSSSDNQNYGLTPLMDACTNGFIDIAKLLIDNKAKVDLKDSKKWTAYHHLKHFIENGDANEITIKFSEYLKNLTESTLVDIPPCHLRTHKEPSMLDEFSSNEIEDDSIFGRSASRKRRNSNNIEKFESASKRKQRSGENIGFRHSPSPTDIARANKKRPSQPTVASSTQPKRFYRQNSSLSPHTNRNSLSPRHSISPTTTIRSAPSVIEKDDDLQIIQVRRSNGRKESSPLSRTTQPVVVQRSLPPISRPQICQNESEIVVKCCFEFVSKNISEDLRPLKLPMKRTLSIAEVKSKVMSENPSIAQFIIKDVWDKEDKEKAELGDKMLLSHISEPNQREIAIVFQLSEPPAHVIYENSSAKIPNQYLS</sequence>
<feature type="region of interest" description="Disordered" evidence="6">
    <location>
        <begin position="693"/>
        <end position="791"/>
    </location>
</feature>
<dbReference type="InterPro" id="IPR002110">
    <property type="entry name" value="Ankyrin_rpt"/>
</dbReference>
<dbReference type="WBParaSite" id="Csp11.Scaffold630.g20428.t1">
    <property type="protein sequence ID" value="Csp11.Scaffold630.g20428.t1"/>
    <property type="gene ID" value="Csp11.Scaffold630.g20428"/>
</dbReference>
<dbReference type="STRING" id="1561998.A0A1I7UXV5"/>
<dbReference type="Proteomes" id="UP000095282">
    <property type="component" value="Unplaced"/>
</dbReference>
<comment type="subcellular location">
    <subcellularLocation>
        <location evidence="1">Nucleus</location>
    </subcellularLocation>
</comment>
<evidence type="ECO:0000256" key="4">
    <source>
        <dbReference type="ARBA" id="ARBA00023242"/>
    </source>
</evidence>
<keyword evidence="3" id="KW-0677">Repeat</keyword>
<feature type="repeat" description="ANK" evidence="5">
    <location>
        <begin position="544"/>
        <end position="576"/>
    </location>
</feature>
<dbReference type="PROSITE" id="PS50088">
    <property type="entry name" value="ANK_REPEAT"/>
    <property type="match status" value="3"/>
</dbReference>
<dbReference type="InterPro" id="IPR019734">
    <property type="entry name" value="TPR_rpt"/>
</dbReference>
<dbReference type="SUPFAM" id="SSF48403">
    <property type="entry name" value="Ankyrin repeat"/>
    <property type="match status" value="1"/>
</dbReference>
<feature type="compositionally biased region" description="Polar residues" evidence="6">
    <location>
        <begin position="744"/>
        <end position="787"/>
    </location>
</feature>
<dbReference type="GO" id="GO:0031297">
    <property type="term" value="P:replication fork processing"/>
    <property type="evidence" value="ECO:0007669"/>
    <property type="project" value="TreeGrafter"/>
</dbReference>
<organism evidence="7 8">
    <name type="scientific">Caenorhabditis tropicalis</name>
    <dbReference type="NCBI Taxonomy" id="1561998"/>
    <lineage>
        <taxon>Eukaryota</taxon>
        <taxon>Metazoa</taxon>
        <taxon>Ecdysozoa</taxon>
        <taxon>Nematoda</taxon>
        <taxon>Chromadorea</taxon>
        <taxon>Rhabditida</taxon>
        <taxon>Rhabditina</taxon>
        <taxon>Rhabditomorpha</taxon>
        <taxon>Rhabditoidea</taxon>
        <taxon>Rhabditidae</taxon>
        <taxon>Peloderinae</taxon>
        <taxon>Caenorhabditis</taxon>
    </lineage>
</organism>
<keyword evidence="2" id="KW-0433">Leucine-rich repeat</keyword>
<evidence type="ECO:0000256" key="1">
    <source>
        <dbReference type="ARBA" id="ARBA00004123"/>
    </source>
</evidence>
<feature type="repeat" description="ANK" evidence="5">
    <location>
        <begin position="593"/>
        <end position="625"/>
    </location>
</feature>
<keyword evidence="5" id="KW-0040">ANK repeat</keyword>
<dbReference type="PANTHER" id="PTHR46358:SF1">
    <property type="entry name" value="TONSOKU-LIKE PROTEIN"/>
    <property type="match status" value="1"/>
</dbReference>
<evidence type="ECO:0000256" key="3">
    <source>
        <dbReference type="ARBA" id="ARBA00022737"/>
    </source>
</evidence>
<evidence type="ECO:0000256" key="5">
    <source>
        <dbReference type="PROSITE-ProRule" id="PRU00023"/>
    </source>
</evidence>
<keyword evidence="4" id="KW-0539">Nucleus</keyword>
<name>A0A1I7UXV5_9PELO</name>
<dbReference type="GO" id="GO:0000724">
    <property type="term" value="P:double-strand break repair via homologous recombination"/>
    <property type="evidence" value="ECO:0007669"/>
    <property type="project" value="TreeGrafter"/>
</dbReference>
<dbReference type="InterPro" id="IPR036770">
    <property type="entry name" value="Ankyrin_rpt-contain_sf"/>
</dbReference>